<accession>A0ABT6RH77</accession>
<dbReference type="EMBL" id="JASBRG010000007">
    <property type="protein sequence ID" value="MDI3321919.1"/>
    <property type="molecule type" value="Genomic_DNA"/>
</dbReference>
<proteinExistence type="predicted"/>
<evidence type="ECO:0008006" key="4">
    <source>
        <dbReference type="Google" id="ProtNLM"/>
    </source>
</evidence>
<keyword evidence="1" id="KW-0732">Signal</keyword>
<gene>
    <name evidence="2" type="ORF">QJ048_19160</name>
</gene>
<comment type="caution">
    <text evidence="2">The sequence shown here is derived from an EMBL/GenBank/DDBJ whole genome shotgun (WGS) entry which is preliminary data.</text>
</comment>
<evidence type="ECO:0000256" key="1">
    <source>
        <dbReference type="SAM" id="SignalP"/>
    </source>
</evidence>
<dbReference type="Pfam" id="PF03640">
    <property type="entry name" value="Lipoprotein_15"/>
    <property type="match status" value="2"/>
</dbReference>
<name>A0ABT6RH77_9BACT</name>
<dbReference type="PANTHER" id="PTHR39335:SF1">
    <property type="entry name" value="BLL4220 PROTEIN"/>
    <property type="match status" value="1"/>
</dbReference>
<evidence type="ECO:0000313" key="3">
    <source>
        <dbReference type="Proteomes" id="UP001226434"/>
    </source>
</evidence>
<dbReference type="InterPro" id="IPR005297">
    <property type="entry name" value="Lipoprotein_repeat"/>
</dbReference>
<keyword evidence="3" id="KW-1185">Reference proteome</keyword>
<organism evidence="2 3">
    <name type="scientific">Pinibacter soli</name>
    <dbReference type="NCBI Taxonomy" id="3044211"/>
    <lineage>
        <taxon>Bacteria</taxon>
        <taxon>Pseudomonadati</taxon>
        <taxon>Bacteroidota</taxon>
        <taxon>Chitinophagia</taxon>
        <taxon>Chitinophagales</taxon>
        <taxon>Chitinophagaceae</taxon>
        <taxon>Pinibacter</taxon>
    </lineage>
</organism>
<sequence length="287" mass="31685">MKQVFHYATGISAVLCMAMLFASCSKDNNNNNTNNTRKPSVQIIDNPRFGKILADSNGRTLYVFAPDVKGTSVCTGSCLVTWPLLYIKDPSVSQGIGHNDIEDIDRTDGQEQLTYKGWPLYYNVNDTKEGDVNGDGFNGVWFVAKPDYTLMIARAQLVGNDNKNYKHDYTEGTENTVYIVDSMGRTLYAFTPDKFNKNNYTAADFSNDPTWPIFQVSSVQSLPSILSKADFGSITVFGKKQLTFKGWPLYYFGPDGANSRGINKGVSVPSPGIWPITNTTTATAPPQ</sequence>
<dbReference type="Proteomes" id="UP001226434">
    <property type="component" value="Unassembled WGS sequence"/>
</dbReference>
<dbReference type="RefSeq" id="WP_282336025.1">
    <property type="nucleotide sequence ID" value="NZ_JASBRG010000007.1"/>
</dbReference>
<protein>
    <recommendedName>
        <fullName evidence="4">Lipoprotein</fullName>
    </recommendedName>
</protein>
<dbReference type="PROSITE" id="PS51257">
    <property type="entry name" value="PROKAR_LIPOPROTEIN"/>
    <property type="match status" value="1"/>
</dbReference>
<evidence type="ECO:0000313" key="2">
    <source>
        <dbReference type="EMBL" id="MDI3321919.1"/>
    </source>
</evidence>
<feature type="chain" id="PRO_5046705103" description="Lipoprotein" evidence="1">
    <location>
        <begin position="23"/>
        <end position="287"/>
    </location>
</feature>
<feature type="signal peptide" evidence="1">
    <location>
        <begin position="1"/>
        <end position="22"/>
    </location>
</feature>
<dbReference type="PANTHER" id="PTHR39335">
    <property type="entry name" value="BLL4220 PROTEIN"/>
    <property type="match status" value="1"/>
</dbReference>
<reference evidence="2 3" key="1">
    <citation type="submission" date="2023-05" db="EMBL/GenBank/DDBJ databases">
        <title>Genome sequence of Pinibacter sp. MAH-24.</title>
        <authorList>
            <person name="Huq M.A."/>
        </authorList>
    </citation>
    <scope>NUCLEOTIDE SEQUENCE [LARGE SCALE GENOMIC DNA]</scope>
    <source>
        <strain evidence="2 3">MAH-24</strain>
    </source>
</reference>